<keyword evidence="2" id="KW-1185">Reference proteome</keyword>
<dbReference type="OrthoDB" id="9795666at2"/>
<organism evidence="1 2">
    <name type="scientific">Clostridium fermenticellae</name>
    <dbReference type="NCBI Taxonomy" id="2068654"/>
    <lineage>
        <taxon>Bacteria</taxon>
        <taxon>Bacillati</taxon>
        <taxon>Bacillota</taxon>
        <taxon>Clostridia</taxon>
        <taxon>Eubacteriales</taxon>
        <taxon>Clostridiaceae</taxon>
        <taxon>Clostridium</taxon>
    </lineage>
</organism>
<protein>
    <submittedName>
        <fullName evidence="1">Uncharacterized protein</fullName>
    </submittedName>
</protein>
<accession>A0A386H1N2</accession>
<sequence>MIRLNYNVDISSIWNDFRIELLYYIKIKVNDEYAAEDILQEVFIKVYKNIGQLKGN</sequence>
<dbReference type="Proteomes" id="UP000266301">
    <property type="component" value="Chromosome"/>
</dbReference>
<proteinExistence type="predicted"/>
<reference evidence="1 2" key="1">
    <citation type="journal article" date="2019" name="Int. J. Syst. Evol. Microbiol.">
        <title>Clostridium fermenticellae sp. nov., isolated from the mud in a fermentation cellar for the production of the Chinese liquor, baijiu.</title>
        <authorList>
            <person name="Xu P.X."/>
            <person name="Chai L.J."/>
            <person name="Qiu T."/>
            <person name="Zhang X.J."/>
            <person name="Lu Z.M."/>
            <person name="Xiao C."/>
            <person name="Wang S.T."/>
            <person name="Shen C.H."/>
            <person name="Shi J.S."/>
            <person name="Xu Z.H."/>
        </authorList>
    </citation>
    <scope>NUCLEOTIDE SEQUENCE [LARGE SCALE GENOMIC DNA]</scope>
    <source>
        <strain evidence="1 2">JN500901</strain>
    </source>
</reference>
<dbReference type="Gene3D" id="1.10.1740.10">
    <property type="match status" value="1"/>
</dbReference>
<evidence type="ECO:0000313" key="2">
    <source>
        <dbReference type="Proteomes" id="UP000266301"/>
    </source>
</evidence>
<gene>
    <name evidence="1" type="ORF">D4Z93_03095</name>
</gene>
<dbReference type="AlphaFoldDB" id="A0A386H1N2"/>
<name>A0A386H1N2_9CLOT</name>
<dbReference type="GO" id="GO:0006352">
    <property type="term" value="P:DNA-templated transcription initiation"/>
    <property type="evidence" value="ECO:0007669"/>
    <property type="project" value="InterPro"/>
</dbReference>
<dbReference type="KEGG" id="cfer:D4Z93_03095"/>
<dbReference type="InterPro" id="IPR013325">
    <property type="entry name" value="RNA_pol_sigma_r2"/>
</dbReference>
<dbReference type="GO" id="GO:0003700">
    <property type="term" value="F:DNA-binding transcription factor activity"/>
    <property type="evidence" value="ECO:0007669"/>
    <property type="project" value="InterPro"/>
</dbReference>
<dbReference type="EMBL" id="CP032416">
    <property type="protein sequence ID" value="AYD39580.1"/>
    <property type="molecule type" value="Genomic_DNA"/>
</dbReference>
<dbReference type="SUPFAM" id="SSF88946">
    <property type="entry name" value="Sigma2 domain of RNA polymerase sigma factors"/>
    <property type="match status" value="1"/>
</dbReference>
<evidence type="ECO:0000313" key="1">
    <source>
        <dbReference type="EMBL" id="AYD39580.1"/>
    </source>
</evidence>